<reference evidence="2 3" key="1">
    <citation type="submission" date="2016-11" db="EMBL/GenBank/DDBJ databases">
        <authorList>
            <person name="Jaros S."/>
            <person name="Januszkiewicz K."/>
            <person name="Wedrychowicz H."/>
        </authorList>
    </citation>
    <scope>NUCLEOTIDE SEQUENCE [LARGE SCALE GENOMIC DNA]</scope>
    <source>
        <strain evidence="2 3">DSM 3089</strain>
    </source>
</reference>
<evidence type="ECO:0000313" key="2">
    <source>
        <dbReference type="EMBL" id="SHH87642.1"/>
    </source>
</evidence>
<accession>A0A1M5WJI9</accession>
<dbReference type="RefSeq" id="WP_072831585.1">
    <property type="nucleotide sequence ID" value="NZ_FQXP01000006.1"/>
</dbReference>
<protein>
    <recommendedName>
        <fullName evidence="4">DUF3784 domain-containing protein</fullName>
    </recommendedName>
</protein>
<feature type="transmembrane region" description="Helical" evidence="1">
    <location>
        <begin position="49"/>
        <end position="67"/>
    </location>
</feature>
<organism evidence="2 3">
    <name type="scientific">Clostridium collagenovorans DSM 3089</name>
    <dbReference type="NCBI Taxonomy" id="1121306"/>
    <lineage>
        <taxon>Bacteria</taxon>
        <taxon>Bacillati</taxon>
        <taxon>Bacillota</taxon>
        <taxon>Clostridia</taxon>
        <taxon>Eubacteriales</taxon>
        <taxon>Clostridiaceae</taxon>
        <taxon>Clostridium</taxon>
    </lineage>
</organism>
<evidence type="ECO:0008006" key="4">
    <source>
        <dbReference type="Google" id="ProtNLM"/>
    </source>
</evidence>
<evidence type="ECO:0000256" key="1">
    <source>
        <dbReference type="SAM" id="Phobius"/>
    </source>
</evidence>
<dbReference type="Proteomes" id="UP000184526">
    <property type="component" value="Unassembled WGS sequence"/>
</dbReference>
<dbReference type="AlphaFoldDB" id="A0A1M5WJI9"/>
<name>A0A1M5WJI9_9CLOT</name>
<keyword evidence="1" id="KW-0812">Transmembrane</keyword>
<keyword evidence="1" id="KW-0472">Membrane</keyword>
<keyword evidence="1" id="KW-1133">Transmembrane helix</keyword>
<dbReference type="EMBL" id="FQXP01000006">
    <property type="protein sequence ID" value="SHH87642.1"/>
    <property type="molecule type" value="Genomic_DNA"/>
</dbReference>
<sequence length="103" mass="11590">MIIFAVLFIILGVAMIALGAKLSSEEIIRSNAKGREIREQDKYIKGNRIIYILVGVLSILISVLALFKVIDAQIMLILYLIFWVFNKIGVMILNNSYGTKNSK</sequence>
<gene>
    <name evidence="2" type="ORF">SAMN02745196_01684</name>
</gene>
<feature type="transmembrane region" description="Helical" evidence="1">
    <location>
        <begin position="74"/>
        <end position="93"/>
    </location>
</feature>
<proteinExistence type="predicted"/>
<evidence type="ECO:0000313" key="3">
    <source>
        <dbReference type="Proteomes" id="UP000184526"/>
    </source>
</evidence>
<keyword evidence="3" id="KW-1185">Reference proteome</keyword>